<evidence type="ECO:0000313" key="3">
    <source>
        <dbReference type="EMBL" id="MDR6336734.1"/>
    </source>
</evidence>
<dbReference type="EMBL" id="JAVDPY010000016">
    <property type="protein sequence ID" value="MDR6336734.1"/>
    <property type="molecule type" value="Genomic_DNA"/>
</dbReference>
<accession>A0A9W6CU02</accession>
<gene>
    <name evidence="3" type="ORF">GGQ86_005238</name>
    <name evidence="2" type="ORF">XFLAVUS301_50030</name>
</gene>
<keyword evidence="5" id="KW-1185">Reference proteome</keyword>
<dbReference type="AlphaFoldDB" id="A0A9W6CU02"/>
<evidence type="ECO:0000256" key="1">
    <source>
        <dbReference type="SAM" id="MobiDB-lite"/>
    </source>
</evidence>
<dbReference type="Proteomes" id="UP001245370">
    <property type="component" value="Unassembled WGS sequence"/>
</dbReference>
<dbReference type="RefSeq" id="WP_281809998.1">
    <property type="nucleotide sequence ID" value="NZ_BSDO01000014.1"/>
</dbReference>
<name>A0A9W6CU02_XANFL</name>
<reference evidence="3 5" key="2">
    <citation type="submission" date="2023-07" db="EMBL/GenBank/DDBJ databases">
        <title>Genomic Encyclopedia of Type Strains, Phase IV (KMG-IV): sequencing the most valuable type-strain genomes for metagenomic binning, comparative biology and taxonomic classification.</title>
        <authorList>
            <person name="Goeker M."/>
        </authorList>
    </citation>
    <scope>NUCLEOTIDE SEQUENCE [LARGE SCALE GENOMIC DNA]</scope>
    <source>
        <strain evidence="3 5">DSM 338</strain>
    </source>
</reference>
<dbReference type="EMBL" id="BSDO01000014">
    <property type="protein sequence ID" value="GLI25329.1"/>
    <property type="molecule type" value="Genomic_DNA"/>
</dbReference>
<dbReference type="Proteomes" id="UP001144397">
    <property type="component" value="Unassembled WGS sequence"/>
</dbReference>
<reference evidence="2" key="1">
    <citation type="submission" date="2022-12" db="EMBL/GenBank/DDBJ databases">
        <title>Reference genome sequencing for broad-spectrum identification of bacterial and archaeal isolates by mass spectrometry.</title>
        <authorList>
            <person name="Sekiguchi Y."/>
            <person name="Tourlousse D.M."/>
        </authorList>
    </citation>
    <scope>NUCLEOTIDE SEQUENCE</scope>
    <source>
        <strain evidence="2">301</strain>
    </source>
</reference>
<evidence type="ECO:0000313" key="5">
    <source>
        <dbReference type="Proteomes" id="UP001245370"/>
    </source>
</evidence>
<organism evidence="2 4">
    <name type="scientific">Xanthobacter flavus</name>
    <dbReference type="NCBI Taxonomy" id="281"/>
    <lineage>
        <taxon>Bacteria</taxon>
        <taxon>Pseudomonadati</taxon>
        <taxon>Pseudomonadota</taxon>
        <taxon>Alphaproteobacteria</taxon>
        <taxon>Hyphomicrobiales</taxon>
        <taxon>Xanthobacteraceae</taxon>
        <taxon>Xanthobacter</taxon>
    </lineage>
</organism>
<evidence type="ECO:0000313" key="4">
    <source>
        <dbReference type="Proteomes" id="UP001144397"/>
    </source>
</evidence>
<comment type="caution">
    <text evidence="2">The sequence shown here is derived from an EMBL/GenBank/DDBJ whole genome shotgun (WGS) entry which is preliminary data.</text>
</comment>
<proteinExistence type="predicted"/>
<protein>
    <submittedName>
        <fullName evidence="2">Uncharacterized protein</fullName>
    </submittedName>
</protein>
<sequence length="100" mass="10691">MRQASDHDVDQRRSRLIESACGKVEAGAPNFVDRVGNCVDHAGKSLDAPRLAHRRGGRDVLDYRAQALIVDGADEPASQPGGGLLEGDDTEAVASLARRR</sequence>
<dbReference type="GeneID" id="95765776"/>
<feature type="region of interest" description="Disordered" evidence="1">
    <location>
        <begin position="73"/>
        <end position="100"/>
    </location>
</feature>
<evidence type="ECO:0000313" key="2">
    <source>
        <dbReference type="EMBL" id="GLI25329.1"/>
    </source>
</evidence>